<comment type="subcellular location">
    <subcellularLocation>
        <location evidence="1">Cell projection</location>
        <location evidence="1">Cilium</location>
    </subcellularLocation>
    <subcellularLocation>
        <location evidence="2">Cytoplasm</location>
    </subcellularLocation>
</comment>
<evidence type="ECO:0000256" key="5">
    <source>
        <dbReference type="ARBA" id="ARBA00023273"/>
    </source>
</evidence>
<keyword evidence="5" id="KW-0966">Cell projection</keyword>
<feature type="region of interest" description="Disordered" evidence="7">
    <location>
        <begin position="2932"/>
        <end position="3003"/>
    </location>
</feature>
<protein>
    <recommendedName>
        <fullName evidence="13">MSP domain-containing protein</fullName>
    </recommendedName>
</protein>
<feature type="compositionally biased region" description="Low complexity" evidence="7">
    <location>
        <begin position="2065"/>
        <end position="2089"/>
    </location>
</feature>
<feature type="compositionally biased region" description="Low complexity" evidence="7">
    <location>
        <begin position="2816"/>
        <end position="2825"/>
    </location>
</feature>
<dbReference type="InterPro" id="IPR033768">
    <property type="entry name" value="Hydin_ADK"/>
</dbReference>
<evidence type="ECO:0000313" key="11">
    <source>
        <dbReference type="Proteomes" id="UP000050792"/>
    </source>
</evidence>
<keyword evidence="11" id="KW-1185">Reference proteome</keyword>
<dbReference type="Pfam" id="PF22544">
    <property type="entry name" value="HYDIN_VesB_CFA65-like_Ig"/>
    <property type="match status" value="3"/>
</dbReference>
<feature type="region of interest" description="Disordered" evidence="7">
    <location>
        <begin position="5043"/>
        <end position="5065"/>
    </location>
</feature>
<dbReference type="Pfam" id="PF24291">
    <property type="entry name" value="Ig_CFAP65"/>
    <property type="match status" value="1"/>
</dbReference>
<feature type="region of interest" description="Disordered" evidence="7">
    <location>
        <begin position="2065"/>
        <end position="2096"/>
    </location>
</feature>
<evidence type="ECO:0000256" key="4">
    <source>
        <dbReference type="ARBA" id="ARBA00023069"/>
    </source>
</evidence>
<feature type="domain" description="HYDIN/VesB/CFA65-like Ig-like" evidence="9">
    <location>
        <begin position="198"/>
        <end position="290"/>
    </location>
</feature>
<name>A0AA85FY29_9TREM</name>
<feature type="region of interest" description="Disordered" evidence="7">
    <location>
        <begin position="2806"/>
        <end position="2825"/>
    </location>
</feature>
<evidence type="ECO:0000256" key="2">
    <source>
        <dbReference type="ARBA" id="ARBA00004496"/>
    </source>
</evidence>
<feature type="compositionally biased region" description="Polar residues" evidence="7">
    <location>
        <begin position="2274"/>
        <end position="2294"/>
    </location>
</feature>
<feature type="domain" description="HYDIN/VesB/CFA65-like Ig-like" evidence="9">
    <location>
        <begin position="448"/>
        <end position="489"/>
    </location>
</feature>
<evidence type="ECO:0000256" key="7">
    <source>
        <dbReference type="SAM" id="MobiDB-lite"/>
    </source>
</evidence>
<sequence length="5823" mass="661459">MSSVESPIRTFVGSLSSHRILDKKCEKKVSTAGGVLLRNRNEDIPLTPSMFVYKMSLSSEELYKQLFYSHIPETLALHDMSLIGDQKTTSFPVNRPLFQPFPSELIFQRYEPGKSYELPLVLRNLDKVSRTAHLIQNDTPYFKIKRLNTQGSKVAAGLSLSFTIVFTPDANQDYRHDLMCVTDRELFSVPVFCIGPRAVLELPDDIYFDEVPVKVTSKKLIGVRNIGNSQASVKFDIMKPFFVEPISLKIKPGAVEEIEVSFIPENIAEVSNKMFIVYDTGERLQINLHGQGRESLVYLRDNKVALNGTFIGLHSQTNVFIVNDSSDVISFKWSPFENSEEESLANDLLVGTFINACDFKSILKRKLITWVRKFSDQQIPYPTNIQTIECSPFHIEPIEGCIQPYTTKEFILHFNPEKVNYYEDTFYCNIDGVQKCLSLFMNGEGLGPKIKFSYKYLNMGKIFIGSKHKYELVISNCGLIETMFSIHCKNKLNPQATDDVPSEVDDENHPHPHHQNITQFSKYFHLIPDEGLICPGNYQVIQIEFNCNDYIGEFNEIFQFSFDGSSNYEEITFSGTVVGPTFHFDVPSVEFDQVSYGFSKEKIITLHNTSFIPMDFILRITDDDNDDEVNSVPNNKQDEQLNTISNHSSNVLQSIDNASFHIIPEYGNLLPMSSINISIRFSSKYLGLKKYKLIVDVVNVGKNAHWLPISAEAIRPDVIVTPESINLKRCFINHPYTIEMTLTNQSIEPASYQFVEQLAIVKVVKTITTQTITNQEGEYSEDSKLQYWIDKPEGFINGLNSVKLSITFKAKVLGLITNELCFKICGINDNPLKIPVKCMGEGPVLHVDQTKLEWGTIPVLQPIVKILRISNESCIDANYTAKMVRNDTVYKAEPSSGSIPGYGHVDLNIIANLDDIILFKDQLVVQVENTLQPLKIELSATGQGGTIVTQPSMGSVLNLGCQFSVNPMRKHFKVINKGRRSQQIIWSIDGQSPRKSIHMDGQLSDKSESRWSITPHRFDLNPGASTEICLEVQCDSAKTIHEKILCHSIIGRSAKYLIKTIDVSIDFIKPIIELSTSELFYRIEKAPSDELSTQFDHFTMTNKVDLLLTCLLEVCSPFNLFIDEVYTSTMTFQIKPFESKEITVSFNPKYKDDLISRRADELLFIKYAEHPQTDAVRLIGEVHFPNLQFGSNIIDFGCILNHTEMTEHLSMKNISPLPVKFRWSLLIGDRPNIIFKRQARLTERQIPNNVQKLAHADITDDKNTENNLQDLCKNTEETEHEISINEQHNEFNQTLPIFEINKPTDEHIPDDNLNANLSSPENSILHNLIEEDEDIVPLGIEELFDIVPLYGEINPGETISLSCTFYGHSNIDASVLALCEIDGGPEYKIEIKGSASEIDFQLDQTDIDLGYNCLNKPMIYEFNIMNTGKVHFEYTIHFHSNLSSINENIQQTTLSKLTQYGQFNIKPYNGQINGYQSQSIQITFIPIKPGYFEQEFNVQIAYFLPKLIKLHGITDYAHLNLNLPRVCMIQLNNQQFNNDQLSISYYNDPTVYQLTMSKLLDHLYHEVIGLIDLWEKQQQNIPIVCLCHTIFSDLSQRVLASVKSSNLDRIFMHDINCPIMKAIKQFLSNHYQVMNNLPPQILKLIPDLNLQLDAEREYICNLLNSIERNGLNFENDITETEERKRPCFVKNLYLPSYLLDFGIVIIGSIVKQTISIINTSYEPISFRFDTTSLSKAKQFGFSTNITKIHHLPGYPDCEQLDMEISFDTKQISQLINENFIQTELMIKILNGPSIPILLRANIVKPTLTSHINTIDFGEVQRGEARIITVQLHNPSPVSINWYRLAPELQTNKNTTDSIYPIRNHYKSCQNLLKEKQMRIFEIIPNRGILEPNEKTNVQIRFIPLEEKKYETKILLGIENSDTILKIHCQGKGLEPQLIFDRVMLQFQPILPYSSIGSEEIVTVTNPCDYAIEFYSVELDKQFVQEDEILGFIDGYDEYGRLLLPPRKPGDELPLEVIAYYEEQNKIANSKLSDELEETIPLENSDEKNVKGLKFIGVSSSSTSLKEMKKSSTTTSNTTPTNHTTSTSTSERNKSDDRNVLSELILNEIKHEDSKQSNLNIFNNGKQTLDVTPVSSAISRHLGMDLTHELYKSNKFGIVILVNGALESIRHDIVKSLANQYQAIILNLNQIIIEALLTSTTDTAYQARQICLNAGLEIIQAKLYTKQKELQERELEQYQLQQLQLNNLEIKLDSPIELSDDTQKDEVDLSTASISGEQSKVTTGQQHKTSVNRQGQVPHKTMGYRGTLNVPQKLNDAISTTTEYSTTLKSRRITYSIYNDIIKSFIDKSILKSINYEQLYTTILPDHIILQLINEHFNQYHHYINKGIIIDGIESDFTKSSIETIELLLKYFKNNYKYIYTISIKFNYDYYKQSINEQQNQLNESHNLINNQYYEKLLNLTDYDYEELSHHERQLIDNIQFKLRHDKRQIELEQKRIHDEQLKEEQEAEAKRIEMEKNMKKKGKRQDEKTTRPITSNQISIKDNRALSGRMSSRPIKDVNNNNLGKLDTVDKSPLTVLEETRRTSRSHEKHRRSATSFKDEALAEEEVGVCMTEEEHLLCQILKSFEGDFRSICELLSTWNRVTLQQQSSLLESHEDSPTSTIVNLPIGKRTRQSGLNLSSNPVNTNLNKTKHSISKVDPSNIQVVHENINVLLPPIYCDLNMANENQPNNNNNPVEMKNEKDSTDNDVQIIGIPHLVIEFPFKKDTNIIEAIKQEINLMLTDSDLIYVESIIGTKIKDNLLMTNNSGQQQHHHHQQQQQEQQQQQNKLSTELCQLLSYHLPELNEIINYLGIGSNGPPIPEPNNFSVIYYPMNKYTTNNYTTYLNRKQMKQSKIIKLNEEKLIQANLKYYEFLNSGYGDPMMMNNILPIRSLSQPTDSMGEEDIEGRTETMESSNKQKIGNSSRRTGGRSIKKERKSPRQKHQTLDQGETTSRKPKVSIGGINFGNGGARRTSVISIPSEQASLNDEISSIESNQLLIGQPLNHFRWIVPAKGQIRLRIRFRCDQLGQFDQIFNFELLNSRRNYQLYCRGICALPTFSREPRLIYPKRKRTCNQGEIIHGAYLMSTSCFEFGPLLIEKSKDRIQENCYPENVTYFNLVNTSQMDSDIRLNFLNDPDEECYSVEPKELNLKPNQSTSIRICAFPKSSKRYDDALVCLIKDNPEPILLKLACDGVLPELELDKKVFNFEKVLLQRKEVRSIILKNRTLLPAQWKLSGIEALGDEFSVSQDAGIVEPHSESIVYAYFRAMKSVKPNQKRSLRFEVYDLENIAGLIQVETIQVIAEAYDVALDITFPKGSDGGIDFGLIKVGEEVKHTITLKNKGPYEIVTNFIFTKNDKFKTDFSSIFTMSPQRINLFPTDKLTQVNLTCLTQSELILKEEEILKCQIIEPNIKGTPQLIASIPIKLSVKAEFSKFTISPAHDINFGSLILNNHKTRQLIIENNGDYEFRYSIIPMCKMLELLATREALMNKEYTGTVKHKISHHKTKRLDPTMLSSSQSRLQQGFFTLSPASGIVPPGNAQIITVDCLASSLGQCLEELTIEISDRDMKLYPHGIPYHLKAEGDLPSIETNDPSIIFEEHHVCKNLSVLDLPDLSDTISSGSIYGIEENRFVYRNVLVGSRVVARFRIANRSNVPAEVSFEVSAGGIISPNQPSGRSSSRSSQSTSCDSFEVIPDKALIEPHSSSYANVTFCPTSMQIYTATFNVYIDNKISPSTIVTSGRGSASSSTKRSSNPPVLTFELYGEGNLPQISVLQPKLRNRAGQTLCVFKRIQVGKISSQILSLQNNGLLNSRLNIDLIDPEGVFSLKPQSNNGSLLFYNPPNNSTDCTSESNDKDEFTITKQSYLIGLLLKPKQQFNLLITYQPNKRNIKNYGQIQLMIINNEYEDTLIELIGESLNDEVCIDNIPQLDDEKYVCIQNSLKRIISASKTTLDDIDYDSNQDEIQTTSALQHNHLDFGDCGPNETITRTITISHCGKVKETEPTSFRFSWPTNNPILQFRPSEGHLHVNQSRRIEVTFKPSGSPITLKSQCIKCNLHRIVVPIPEDCTKAVDWDDTKQVIRWVDVPGEKMNGPDSSNRSMPTTTTTTGTVNSLKPTNQLQTTTIINSDNLQERNIPMNCNYGSSNEVICRKQKLIEIEPEPHYEDILDQPDPKPLELFISAVADFVQFRCDLNRIDFKETNIFEKRIYRFELFNQGLITLHFKWSIHMISLMPENESNKNMITNEYQSNNENHNEHWDKSLIPFKVYPIEDCILPGRSQFIEVTFSPLLLGEFEAQLISKIDNLAQQSSNTNRNRPILTAPIITITGKSENSILHFDLYDSDYISSGRRNPELPGPNGTPFGGSLDPFTRVIEFTTIGLGLKSTRYFSIVNTTREDFEFLIINDDLVNVKQPQSVKCLVEKGIILAGKKVNIGFEYISYQLGLIESFWRFVVDKYDYSVPLLVVGNTREPNILFDQSHINFNAVLIGHQVSKTVLLINQEASTSISSTTFSDISMNNEEQSSNILKFEFLKSSLHSAGKQDSIIVEPMSGHIPPGTKLPIQISFQANGERETNINLQCLIKHRQLPLTLNVKAQGFTIHSSLWIDSIQSNNHNNDSTTIELIELTPLWSPCIGVDLTDLMNKSIHRIQHDPYLTKKLSELNFGELYPGECITRKLILYNSGKFKFDFICQFMLLGNNDPDQKNEIKDHNKKQLIDRLINGFITGDSIQQPSLEITPNTGSLLPNEKITCTIKFQPPKQLKLLGINHLKLYNLIGICLIIRDGPVYGIKLLGSTKKQTIQFSETCINFGSQLIMQSGLKPSIRYLYISNIDTKQELSIECITQSSKIFSYYLKPTILFKRELEIAPPPSLPSSPQQQPQQQQINESNSNVLCLPIYFYPYDNKLYKETMIFEINGSSQYSIDLIGKGCQLLMETKLYPLLIMNKTIKGTTKVTQFNDDELDEFNHNGNNNNKCINLGHLKTGQISRRFISLINKSSASICIHQIHLNQPSSSSSSPPPPQQQQQHNNNDKKYNSIHVQFCKSINIDKKLKDFGQIKELVTPIIVPSNGGEVMIMLSLTSDYRLPKFIEEVVCEISRVDDNTNNVIQLPKNQINTTTTTTTTDSSHRNKEEMISIHQENTNMFLPVFSIYGAVNTYDINFNTESINFGSIVRGSQLSKRLVLMNTGDYNAKFEWDKSTLTSDLTIEPMNGSIGPGLEVPFILTLKPNKLTRELRIDNVTCQIQGVGSKLITVSAACVPPTVIKETQQFSTIVRQQDVKNLQIVNRTNANWQIKPVIDGEQWDGPKIIDIPPQQIGTYELTYKPLTMTLDGAKHKGTIFFPLPDGTGLLYNLCGISDAPKSMMRINREIECKKLHTEVVQIPNWLNASQRFRVLKEILRPDKLDPSTTIQGLDYLDVPADSSKEYKLSIFTYREGFTLIKVTFTNETTGEYQYFEVNFKSIRNKVLDVIRMQTPIRKSITHTLTLENPLSIPVNFQMSTNISEVQCPNQLQIPANCEGKVTLEYLPIKIGQYNGKFEANCNELGSFIYELNLQATQSGFESTLHFRTTIGQRHCQIVKFTNLSKNKNEFITNVDNSDYHCEKQITVAPGVEASLEVAYEPTTVGNSQATLTITSTQAGEYSFLLKGTALLPQPQGPIFIKAGETKHIIFRNVFSTPILYSFQVDNTIFNLPKQSEIIRPGKEFRIPVGLDSNITKSPVTGKLVVTAVRAQSSARTIRKGPSNVISDTTSLSSSSSSSSPQQQQSSFIDSTFTEKGEGLQWVYYLRGVTG</sequence>
<dbReference type="InterPro" id="IPR033305">
    <property type="entry name" value="Hydin-like"/>
</dbReference>
<dbReference type="InterPro" id="IPR013783">
    <property type="entry name" value="Ig-like_fold"/>
</dbReference>
<proteinExistence type="predicted"/>
<dbReference type="GO" id="GO:0005930">
    <property type="term" value="C:axoneme"/>
    <property type="evidence" value="ECO:0007669"/>
    <property type="project" value="TreeGrafter"/>
</dbReference>
<evidence type="ECO:0000256" key="3">
    <source>
        <dbReference type="ARBA" id="ARBA00022490"/>
    </source>
</evidence>
<feature type="region of interest" description="Disordered" evidence="7">
    <location>
        <begin position="4123"/>
        <end position="4151"/>
    </location>
</feature>
<organism evidence="11 12">
    <name type="scientific">Schistosoma rodhaini</name>
    <dbReference type="NCBI Taxonomy" id="6188"/>
    <lineage>
        <taxon>Eukaryota</taxon>
        <taxon>Metazoa</taxon>
        <taxon>Spiralia</taxon>
        <taxon>Lophotrochozoa</taxon>
        <taxon>Platyhelminthes</taxon>
        <taxon>Trematoda</taxon>
        <taxon>Digenea</taxon>
        <taxon>Strigeidida</taxon>
        <taxon>Schistosomatoidea</taxon>
        <taxon>Schistosomatidae</taxon>
        <taxon>Schistosoma</taxon>
    </lineage>
</organism>
<feature type="domain" description="Hydin adenylate kinase-like" evidence="8">
    <location>
        <begin position="2159"/>
        <end position="2392"/>
    </location>
</feature>
<dbReference type="PANTHER" id="PTHR23053:SF0">
    <property type="entry name" value="HYDROCEPHALUS-INDUCING PROTEIN HOMOLOG"/>
    <property type="match status" value="1"/>
</dbReference>
<dbReference type="GO" id="GO:0003341">
    <property type="term" value="P:cilium movement"/>
    <property type="evidence" value="ECO:0007669"/>
    <property type="project" value="TreeGrafter"/>
</dbReference>
<evidence type="ECO:0000259" key="10">
    <source>
        <dbReference type="Pfam" id="PF24291"/>
    </source>
</evidence>
<feature type="domain" description="CFAP65 tenth Ig-like" evidence="10">
    <location>
        <begin position="1868"/>
        <end position="1936"/>
    </location>
</feature>
<evidence type="ECO:0000259" key="8">
    <source>
        <dbReference type="Pfam" id="PF17213"/>
    </source>
</evidence>
<accession>A0AA85FY29</accession>
<feature type="coiled-coil region" evidence="6">
    <location>
        <begin position="2220"/>
        <end position="2250"/>
    </location>
</feature>
<evidence type="ECO:0000256" key="1">
    <source>
        <dbReference type="ARBA" id="ARBA00004138"/>
    </source>
</evidence>
<reference evidence="12" key="2">
    <citation type="submission" date="2023-11" db="UniProtKB">
        <authorList>
            <consortium name="WormBaseParasite"/>
        </authorList>
    </citation>
    <scope>IDENTIFICATION</scope>
</reference>
<dbReference type="Proteomes" id="UP000050792">
    <property type="component" value="Unassembled WGS sequence"/>
</dbReference>
<dbReference type="WBParaSite" id="SRDH1_72000.1">
    <property type="protein sequence ID" value="SRDH1_72000.1"/>
    <property type="gene ID" value="SRDH1_72000"/>
</dbReference>
<dbReference type="InterPro" id="IPR056305">
    <property type="entry name" value="Ig_CFAP65_10th"/>
</dbReference>
<evidence type="ECO:0000259" key="9">
    <source>
        <dbReference type="Pfam" id="PF22544"/>
    </source>
</evidence>
<dbReference type="GO" id="GO:1904158">
    <property type="term" value="P:axonemal central apparatus assembly"/>
    <property type="evidence" value="ECO:0007669"/>
    <property type="project" value="TreeGrafter"/>
</dbReference>
<reference evidence="11" key="1">
    <citation type="submission" date="2022-06" db="EMBL/GenBank/DDBJ databases">
        <authorList>
            <person name="Berger JAMES D."/>
            <person name="Berger JAMES D."/>
        </authorList>
    </citation>
    <scope>NUCLEOTIDE SEQUENCE [LARGE SCALE GENOMIC DNA]</scope>
</reference>
<dbReference type="PANTHER" id="PTHR23053">
    <property type="entry name" value="DLEC1 DELETED IN LUNG AND ESOPHAGEAL CANCER 1"/>
    <property type="match status" value="1"/>
</dbReference>
<keyword evidence="6" id="KW-0175">Coiled coil</keyword>
<evidence type="ECO:0000256" key="6">
    <source>
        <dbReference type="SAM" id="Coils"/>
    </source>
</evidence>
<feature type="compositionally biased region" description="Polar residues" evidence="7">
    <location>
        <begin position="2951"/>
        <end position="2965"/>
    </location>
</feature>
<feature type="compositionally biased region" description="Basic residues" evidence="7">
    <location>
        <begin position="2966"/>
        <end position="2982"/>
    </location>
</feature>
<evidence type="ECO:0000313" key="12">
    <source>
        <dbReference type="WBParaSite" id="SRDH1_72000.1"/>
    </source>
</evidence>
<feature type="region of interest" description="Disordered" evidence="7">
    <location>
        <begin position="2514"/>
        <end position="2567"/>
    </location>
</feature>
<dbReference type="InterPro" id="IPR053879">
    <property type="entry name" value="HYDIN_VesB_CFA65-like_Ig"/>
</dbReference>
<evidence type="ECO:0008006" key="13">
    <source>
        <dbReference type="Google" id="ProtNLM"/>
    </source>
</evidence>
<dbReference type="Pfam" id="PF17213">
    <property type="entry name" value="Hydin_ADK"/>
    <property type="match status" value="1"/>
</dbReference>
<feature type="compositionally biased region" description="Low complexity" evidence="7">
    <location>
        <begin position="5783"/>
        <end position="5799"/>
    </location>
</feature>
<feature type="domain" description="HYDIN/VesB/CFA65-like Ig-like" evidence="9">
    <location>
        <begin position="5193"/>
        <end position="5279"/>
    </location>
</feature>
<feature type="region of interest" description="Disordered" evidence="7">
    <location>
        <begin position="5774"/>
        <end position="5802"/>
    </location>
</feature>
<keyword evidence="3" id="KW-0963">Cytoplasm</keyword>
<feature type="region of interest" description="Disordered" evidence="7">
    <location>
        <begin position="2274"/>
        <end position="2301"/>
    </location>
</feature>
<dbReference type="Gene3D" id="2.60.40.10">
    <property type="entry name" value="Immunoglobulins"/>
    <property type="match status" value="20"/>
</dbReference>
<keyword evidence="4" id="KW-0969">Cilium</keyword>
<feature type="compositionally biased region" description="Polar residues" evidence="7">
    <location>
        <begin position="2531"/>
        <end position="2540"/>
    </location>
</feature>